<evidence type="ECO:0000313" key="18">
    <source>
        <dbReference type="Proteomes" id="UP000634136"/>
    </source>
</evidence>
<feature type="region of interest" description="Disordered" evidence="14">
    <location>
        <begin position="1293"/>
        <end position="1320"/>
    </location>
</feature>
<dbReference type="CDD" id="cd03334">
    <property type="entry name" value="Fab1_TCP"/>
    <property type="match status" value="1"/>
</dbReference>
<protein>
    <recommendedName>
        <fullName evidence="3">1-phosphatidylinositol-3-phosphate 5-kinase</fullName>
        <ecNumber evidence="3">2.7.1.150</ecNumber>
    </recommendedName>
    <alternativeName>
        <fullName evidence="12">Phosphatidylinositol 3-phosphate 5-kinase type III</fullName>
    </alternativeName>
</protein>
<dbReference type="InterPro" id="IPR044769">
    <property type="entry name" value="PIKfyve_PIPKc"/>
</dbReference>
<dbReference type="Gene3D" id="3.30.800.10">
    <property type="entry name" value="Phosphatidylinositol Phosphate Kinase II Beta"/>
    <property type="match status" value="1"/>
</dbReference>
<dbReference type="Gene3D" id="3.50.7.10">
    <property type="entry name" value="GroEL"/>
    <property type="match status" value="1"/>
</dbReference>
<dbReference type="OrthoDB" id="158357at2759"/>
<comment type="subcellular location">
    <subcellularLocation>
        <location evidence="1">Membrane</location>
        <topology evidence="1">Multi-pass membrane protein</topology>
    </subcellularLocation>
</comment>
<evidence type="ECO:0000256" key="6">
    <source>
        <dbReference type="ARBA" id="ARBA00022741"/>
    </source>
</evidence>
<evidence type="ECO:0000313" key="17">
    <source>
        <dbReference type="EMBL" id="KAF7822446.1"/>
    </source>
</evidence>
<keyword evidence="10 15" id="KW-0472">Membrane</keyword>
<dbReference type="FunFam" id="3.30.810.10:FF:000001">
    <property type="entry name" value="1-phosphatidylinositol 3-phosphate 5-kinase FAB1"/>
    <property type="match status" value="1"/>
</dbReference>
<evidence type="ECO:0000256" key="11">
    <source>
        <dbReference type="ARBA" id="ARBA00023464"/>
    </source>
</evidence>
<dbReference type="PANTHER" id="PTHR45748:SF4">
    <property type="entry name" value="1-PHOSPHATIDYLINOSITOL-3-PHOSPHATE 5-KINASE FAB1D-RELATED"/>
    <property type="match status" value="1"/>
</dbReference>
<dbReference type="Pfam" id="PF01504">
    <property type="entry name" value="PIP5K"/>
    <property type="match status" value="2"/>
</dbReference>
<feature type="region of interest" description="Disordered" evidence="14">
    <location>
        <begin position="547"/>
        <end position="583"/>
    </location>
</feature>
<comment type="similarity">
    <text evidence="2">Belongs to the plant DMP1 protein family.</text>
</comment>
<dbReference type="EMBL" id="JAAIUW010000008">
    <property type="protein sequence ID" value="KAF7822446.1"/>
    <property type="molecule type" value="Genomic_DNA"/>
</dbReference>
<evidence type="ECO:0000256" key="5">
    <source>
        <dbReference type="ARBA" id="ARBA00022692"/>
    </source>
</evidence>
<dbReference type="PANTHER" id="PTHR45748">
    <property type="entry name" value="1-PHOSPHATIDYLINOSITOL 3-PHOSPHATE 5-KINASE-RELATED"/>
    <property type="match status" value="1"/>
</dbReference>
<evidence type="ECO:0000256" key="9">
    <source>
        <dbReference type="ARBA" id="ARBA00022989"/>
    </source>
</evidence>
<feature type="transmembrane region" description="Helical" evidence="15">
    <location>
        <begin position="1710"/>
        <end position="1729"/>
    </location>
</feature>
<dbReference type="GO" id="GO:0000285">
    <property type="term" value="F:1-phosphatidylinositol-3-phosphate 5-kinase activity"/>
    <property type="evidence" value="ECO:0007669"/>
    <property type="project" value="UniProtKB-EC"/>
</dbReference>
<dbReference type="InterPro" id="IPR027483">
    <property type="entry name" value="PInositol-4-P-4/5-kinase_C_sf"/>
</dbReference>
<dbReference type="SUPFAM" id="SSF56104">
    <property type="entry name" value="SAICAR synthase-like"/>
    <property type="match status" value="1"/>
</dbReference>
<reference evidence="17" key="1">
    <citation type="submission" date="2020-09" db="EMBL/GenBank/DDBJ databases">
        <title>Genome-Enabled Discovery of Anthraquinone Biosynthesis in Senna tora.</title>
        <authorList>
            <person name="Kang S.-H."/>
            <person name="Pandey R.P."/>
            <person name="Lee C.-M."/>
            <person name="Sim J.-S."/>
            <person name="Jeong J.-T."/>
            <person name="Choi B.-S."/>
            <person name="Jung M."/>
            <person name="Ginzburg D."/>
            <person name="Zhao K."/>
            <person name="Won S.Y."/>
            <person name="Oh T.-J."/>
            <person name="Yu Y."/>
            <person name="Kim N.-H."/>
            <person name="Lee O.R."/>
            <person name="Lee T.-H."/>
            <person name="Bashyal P."/>
            <person name="Kim T.-S."/>
            <person name="Lee W.-H."/>
            <person name="Kawkins C."/>
            <person name="Kim C.-K."/>
            <person name="Kim J.S."/>
            <person name="Ahn B.O."/>
            <person name="Rhee S.Y."/>
            <person name="Sohng J.K."/>
        </authorList>
    </citation>
    <scope>NUCLEOTIDE SEQUENCE</scope>
    <source>
        <tissue evidence="17">Leaf</tissue>
    </source>
</reference>
<dbReference type="InterPro" id="IPR002498">
    <property type="entry name" value="PInositol-4-P-4/5-kinase_core"/>
</dbReference>
<comment type="subunit">
    <text evidence="11">Component of the PI(3,5)P2 regulatory complex at least composed of ATG18, SAC/FIG4, FAB1 and VAC14.</text>
</comment>
<feature type="compositionally biased region" description="Basic and acidic residues" evidence="14">
    <location>
        <begin position="1057"/>
        <end position="1068"/>
    </location>
</feature>
<keyword evidence="8 13" id="KW-0067">ATP-binding</keyword>
<feature type="compositionally biased region" description="Polar residues" evidence="14">
    <location>
        <begin position="565"/>
        <end position="577"/>
    </location>
</feature>
<evidence type="ECO:0000256" key="3">
    <source>
        <dbReference type="ARBA" id="ARBA00012009"/>
    </source>
</evidence>
<dbReference type="GO" id="GO:0046854">
    <property type="term" value="P:phosphatidylinositol phosphate biosynthetic process"/>
    <property type="evidence" value="ECO:0007669"/>
    <property type="project" value="TreeGrafter"/>
</dbReference>
<dbReference type="InterPro" id="IPR027409">
    <property type="entry name" value="GroEL-like_apical_dom_sf"/>
</dbReference>
<dbReference type="InterPro" id="IPR007770">
    <property type="entry name" value="DMP"/>
</dbReference>
<dbReference type="Pfam" id="PF00118">
    <property type="entry name" value="Cpn60_TCP1"/>
    <property type="match status" value="1"/>
</dbReference>
<dbReference type="SMART" id="SM00330">
    <property type="entry name" value="PIPKc"/>
    <property type="match status" value="1"/>
</dbReference>
<evidence type="ECO:0000256" key="7">
    <source>
        <dbReference type="ARBA" id="ARBA00022777"/>
    </source>
</evidence>
<dbReference type="GO" id="GO:0010008">
    <property type="term" value="C:endosome membrane"/>
    <property type="evidence" value="ECO:0007669"/>
    <property type="project" value="TreeGrafter"/>
</dbReference>
<evidence type="ECO:0000259" key="16">
    <source>
        <dbReference type="PROSITE" id="PS51455"/>
    </source>
</evidence>
<dbReference type="InterPro" id="IPR002423">
    <property type="entry name" value="Cpn60/GroEL/TCP-1"/>
</dbReference>
<keyword evidence="7 13" id="KW-0418">Kinase</keyword>
<evidence type="ECO:0000256" key="2">
    <source>
        <dbReference type="ARBA" id="ARBA00008707"/>
    </source>
</evidence>
<evidence type="ECO:0000256" key="1">
    <source>
        <dbReference type="ARBA" id="ARBA00004141"/>
    </source>
</evidence>
<dbReference type="Proteomes" id="UP000634136">
    <property type="component" value="Unassembled WGS sequence"/>
</dbReference>
<feature type="compositionally biased region" description="Polar residues" evidence="14">
    <location>
        <begin position="1021"/>
        <end position="1041"/>
    </location>
</feature>
<keyword evidence="5 15" id="KW-0812">Transmembrane</keyword>
<dbReference type="CDD" id="cd17300">
    <property type="entry name" value="PIPKc_PIKfyve"/>
    <property type="match status" value="1"/>
</dbReference>
<evidence type="ECO:0000256" key="12">
    <source>
        <dbReference type="ARBA" id="ARBA00077223"/>
    </source>
</evidence>
<feature type="region of interest" description="Disordered" evidence="14">
    <location>
        <begin position="1019"/>
        <end position="1090"/>
    </location>
</feature>
<dbReference type="SUPFAM" id="SSF52029">
    <property type="entry name" value="GroEL apical domain-like"/>
    <property type="match status" value="1"/>
</dbReference>
<evidence type="ECO:0000256" key="14">
    <source>
        <dbReference type="SAM" id="MobiDB-lite"/>
    </source>
</evidence>
<comment type="caution">
    <text evidence="17">The sequence shown here is derived from an EMBL/GenBank/DDBJ whole genome shotgun (WGS) entry which is preliminary data.</text>
</comment>
<accession>A0A834TKH1</accession>
<sequence length="1917" mass="213690">MCHYCGPGLTASNLKLDSKVSVGFCKFCGEKLKQENVEWDSASPHFTPLISPTTSLSSTDSCVSTCSAFSVDVNSSDRISREEGTVNVGGNDIDCKLNGQSQNPSLKSPDSWIAKSLKVMENNSQESNDHNEGYTVRDVEITQEQNCQEAKTDGSDNSAASFGEETEYSIPDDLDLQTWEPPEPQNPQDDVDHSVACNDDDDEGIDSVNWGEPTSFNHSKDEVSGSCRFKEQKLRAMEEVINGKFKALVGQLLKSVGVSSSNEGGKSWVDIVTSLSWEAASFLKPHAIGDNSMNPDGYVKVKCIATGSCSQSQIVKGLVFKKHAAHKHMPTKYKNPRLLLISGMLGHSSSGLSSFDSMEQEKGYLKSIVELIEMCNPNVILVEKTVSRDIQESILAKGMTLVLDMKLHRLERVARCTGAPILSCDNLNGQKLKQCDSIYFEKFVEEHAGFVEGGKRPTKTLMFIDGCPTRLGCTILLKGANSDELKRIKCVVRCAVVMAYHLILETSFLVDQRAMFSTIPVSNTEADVLPTHEKSHNSVTSDLSIPSLEYSSSENGPDSIDIPISNDSQEGNTNGLNLESEEFPPFSHEPYNPAIFSGFSAISSSLKKVIGESFPFPSSAPYQSLSAYFGLNEREPDGQVNKSVAVIENQETDGNRVIEARSFSDEEKSFKGGQSQCVPVCLESSCDKSEECDDDRKQSQSKDDINAVLDSQSILVLMSTRNALRGTICQQSHFSHIMFYKNFDVPLGKFLQDNLLNQTRLCDTCHELPEVHFYYYAHHNKQLTIQVKRLPPEKCLPGEAEGKLWMWSRCGKCKPGFTKRVLISTTARSLSFGKFLELSLSHYSSSRKSSCRHSLDRDFLYFFGLGHMVAMFRYSPVITYTVSMPLQKLEFSGTIRKDWLLKEIENVYMKGILLFTEVANYLKTIKVQFEGSTLNLGGSIIDFSEVEEMLKQERENFEINIKNAVAKNGNAYQAAYILLSLNRLTWDLLIESCVWDRRLNSLVLPDVIRNVSGVAEKVMQEHSNNSKLESTANRENGSINRSADVKVVSETESDTSTEVKEVPTKEIPIKGPPSECNEQDDPSNTSNVSRNFEIPIEGDMSLNRTSEQELNLRLDMFTNCPPADGNPQAKDLMLNHLQAYESLPVSSDSSHQISDPKVLNKSASLYSPGSNLLHSSEWFWKPFVDIQQISIRDIQKKCLPKFESIISSSITEHLPTAHQLIAEESARLHIPLRTDDHVVSDYEGELSSIIACALSFLKDSSVSTEVDTVDYRREIASRATEISQGLTDVSSLHTVSSTDSDSVHSTGSTSSEESRASRAPENHGIEIAMGYAKSLGREKYSVICQYVNQFRELRNWCCPSELDYIASLSRCRNWDAKGGKSKSFFAKTLDDRFIIKEIKKTELDSFLGFAPVYFKYMKESFESGSQTCLAKVLGIYQVTKRHPKSGKESKHDLLVMENLTYNQNITRQYDLKGALYARFNSASDGAGDVLLDQNFVNDMNSSPLYVSNKEKRLLQRAVWNDTTFLNSVNVMDYSLLVGVDSQKRELVCGIIDYLRQYTWDKHLETWMKSSLVVPKNVLPTVISPKEYKKRFRKFMSTHFLSVPDHWCNKKSTDPCKICGSGAADDSTQQKKGNVYLLLMVIASGGGRFSPTKKMEMNNNNSSTSQALIVHSQHQQTSEDEYYDIEDDDYEIDESHYLYIINAILSGTARLNVLLPTATILAFSIMAPLLTDDGECSTLNRWLMAVFLAILAVSCIFFTFTDSFRTASGRLCYGVATLKGIWTFNGGRKKPCVASDYKLRWEDVFHASLSLVSFLTFAGLHHDVVKCYYPAMPRKVSNTLPLVVGFVSLTRSLLTARLRTSRGVPGISSLPETLGCGVTLDDEDAMKVFIVGSGRDDFLAKQLAMAEHLPSFSALETE</sequence>
<proteinExistence type="inferred from homology"/>
<dbReference type="PROSITE" id="PS51455">
    <property type="entry name" value="PIPK"/>
    <property type="match status" value="1"/>
</dbReference>
<dbReference type="Pfam" id="PF05078">
    <property type="entry name" value="DUF679"/>
    <property type="match status" value="1"/>
</dbReference>
<keyword evidence="9 15" id="KW-1133">Transmembrane helix</keyword>
<dbReference type="FunFam" id="3.50.7.10:FF:000007">
    <property type="entry name" value="1-phosphatidylinositol 3-phosphate 5-kinase isoform X1"/>
    <property type="match status" value="1"/>
</dbReference>
<evidence type="ECO:0000256" key="8">
    <source>
        <dbReference type="ARBA" id="ARBA00022840"/>
    </source>
</evidence>
<evidence type="ECO:0000256" key="15">
    <source>
        <dbReference type="SAM" id="Phobius"/>
    </source>
</evidence>
<dbReference type="Gene3D" id="3.30.810.10">
    <property type="entry name" value="2-Layer Sandwich"/>
    <property type="match status" value="1"/>
</dbReference>
<gene>
    <name evidence="17" type="ORF">G2W53_027901</name>
</gene>
<feature type="transmembrane region" description="Helical" evidence="15">
    <location>
        <begin position="1741"/>
        <end position="1759"/>
    </location>
</feature>
<feature type="domain" description="PIPK" evidence="16">
    <location>
        <begin position="1279"/>
        <end position="1599"/>
    </location>
</feature>
<dbReference type="EC" id="2.7.1.150" evidence="3"/>
<feature type="region of interest" description="Disordered" evidence="14">
    <location>
        <begin position="174"/>
        <end position="222"/>
    </location>
</feature>
<feature type="compositionally biased region" description="Polar residues" evidence="14">
    <location>
        <begin position="547"/>
        <end position="556"/>
    </location>
</feature>
<feature type="compositionally biased region" description="Low complexity" evidence="14">
    <location>
        <begin position="1293"/>
        <end position="1311"/>
    </location>
</feature>
<evidence type="ECO:0000256" key="4">
    <source>
        <dbReference type="ARBA" id="ARBA00022679"/>
    </source>
</evidence>
<keyword evidence="6 13" id="KW-0547">Nucleotide-binding</keyword>
<evidence type="ECO:0000256" key="13">
    <source>
        <dbReference type="PROSITE-ProRule" id="PRU00781"/>
    </source>
</evidence>
<keyword evidence="18" id="KW-1185">Reference proteome</keyword>
<organism evidence="17 18">
    <name type="scientific">Senna tora</name>
    <dbReference type="NCBI Taxonomy" id="362788"/>
    <lineage>
        <taxon>Eukaryota</taxon>
        <taxon>Viridiplantae</taxon>
        <taxon>Streptophyta</taxon>
        <taxon>Embryophyta</taxon>
        <taxon>Tracheophyta</taxon>
        <taxon>Spermatophyta</taxon>
        <taxon>Magnoliopsida</taxon>
        <taxon>eudicotyledons</taxon>
        <taxon>Gunneridae</taxon>
        <taxon>Pentapetalae</taxon>
        <taxon>rosids</taxon>
        <taxon>fabids</taxon>
        <taxon>Fabales</taxon>
        <taxon>Fabaceae</taxon>
        <taxon>Caesalpinioideae</taxon>
        <taxon>Cassia clade</taxon>
        <taxon>Senna</taxon>
    </lineage>
</organism>
<evidence type="ECO:0000256" key="10">
    <source>
        <dbReference type="ARBA" id="ARBA00023136"/>
    </source>
</evidence>
<keyword evidence="4 13" id="KW-0808">Transferase</keyword>
<dbReference type="GO" id="GO:0005524">
    <property type="term" value="F:ATP binding"/>
    <property type="evidence" value="ECO:0007669"/>
    <property type="project" value="UniProtKB-UniRule"/>
</dbReference>
<dbReference type="InterPro" id="IPR027484">
    <property type="entry name" value="PInositol-4-P-5-kinase_N"/>
</dbReference>
<name>A0A834TKH1_9FABA</name>
<dbReference type="FunFam" id="3.30.800.10:FF:000008">
    <property type="entry name" value="Putative 1-phosphatidylinositol-3-phosphate 5-kinase FAB1D"/>
    <property type="match status" value="1"/>
</dbReference>